<dbReference type="InterPro" id="IPR045087">
    <property type="entry name" value="Cu-oxidase_fam"/>
</dbReference>
<dbReference type="CDD" id="cd13851">
    <property type="entry name" value="CuRO_1_Fet3p"/>
    <property type="match status" value="1"/>
</dbReference>
<dbReference type="InterPro" id="IPR011707">
    <property type="entry name" value="Cu-oxidase-like_N"/>
</dbReference>
<dbReference type="Proteomes" id="UP000245884">
    <property type="component" value="Unassembled WGS sequence"/>
</dbReference>
<evidence type="ECO:0000256" key="3">
    <source>
        <dbReference type="ARBA" id="ARBA00022729"/>
    </source>
</evidence>
<dbReference type="Pfam" id="PF07731">
    <property type="entry name" value="Cu-oxidase_2"/>
    <property type="match status" value="1"/>
</dbReference>
<feature type="domain" description="Plastocyanin-like" evidence="9">
    <location>
        <begin position="165"/>
        <end position="327"/>
    </location>
</feature>
<keyword evidence="6" id="KW-0325">Glycoprotein</keyword>
<dbReference type="CDD" id="cd13899">
    <property type="entry name" value="CuRO_3_Fet3p"/>
    <property type="match status" value="1"/>
</dbReference>
<dbReference type="Pfam" id="PF07732">
    <property type="entry name" value="Cu-oxidase_3"/>
    <property type="match status" value="1"/>
</dbReference>
<evidence type="ECO:0000256" key="7">
    <source>
        <dbReference type="SAM" id="Phobius"/>
    </source>
</evidence>
<sequence length="615" mass="67585">MIRNTLLVAAVSLLSAANAAKVEQWWNVGWVENQNPDGLPARRVIGVNGTWPPPILNINSSDSLTIHVKNQLNDGMGTALHSHGMFFNGTGYYDGAVGITQCPIPPNESFSYEVHNSPKSPAEAAKQWGTFWTHGHSMGQYVDGLRTASIIHADTAETQAHKYDEDYTILMADWYHATHDILMEQFMTDRNPTGAEPIPDSSVIYFAHTSNNSATPTLVPGFNEDAKLQFQPSKTYRLRLINMSALAMFQFWIDGHEMRIIEADGVDTQEFPIDRISLSVAQRYSILVTAKNTTDTNYGMHINMDPVMFDTVPDSLKLNVTSLIEYNDKAGTPVAAEETRDYDDMIDDTLLVPYYPEPSYPADTSHDLNVWFDVRADGKNYAAFNNISFVFPETPSLLTQTTMGSAALEPAAYGPSSHAIVTKHGDMVELTIYNWDANAHPFHLHGHQFQIVKKTMDALSDDPTVNPPLNETALSLGNPMRRDTVTVPSGGAAVLRFRSDNPGAWLMHCHIEFHLNAGLALIMIEAPEVVNSKLQIDPAVQRHCLADNIAVTGNAAGLNSTTDFGNLKKEAKFIISGWTKEAVGSVVGCAITAALGLAVVVYFGLSQGEEQEDKE</sequence>
<dbReference type="InterPro" id="IPR008972">
    <property type="entry name" value="Cupredoxin"/>
</dbReference>
<feature type="domain" description="Plastocyanin-like" evidence="10">
    <location>
        <begin position="396"/>
        <end position="527"/>
    </location>
</feature>
<evidence type="ECO:0000313" key="12">
    <source>
        <dbReference type="EMBL" id="PWN26507.1"/>
    </source>
</evidence>
<evidence type="ECO:0000259" key="11">
    <source>
        <dbReference type="Pfam" id="PF07732"/>
    </source>
</evidence>
<dbReference type="OrthoDB" id="2121828at2759"/>
<keyword evidence="13" id="KW-1185">Reference proteome</keyword>
<keyword evidence="5" id="KW-0186">Copper</keyword>
<dbReference type="PANTHER" id="PTHR11709:SF361">
    <property type="entry name" value="IRON TRANSPORT MULTICOPPER OXIDASE FET3"/>
    <property type="match status" value="1"/>
</dbReference>
<dbReference type="Gene3D" id="2.60.40.420">
    <property type="entry name" value="Cupredoxins - blue copper proteins"/>
    <property type="match status" value="3"/>
</dbReference>
<dbReference type="GO" id="GO:0033215">
    <property type="term" value="P:reductive iron assimilation"/>
    <property type="evidence" value="ECO:0007669"/>
    <property type="project" value="TreeGrafter"/>
</dbReference>
<keyword evidence="3 8" id="KW-0732">Signal</keyword>
<feature type="transmembrane region" description="Helical" evidence="7">
    <location>
        <begin position="582"/>
        <end position="605"/>
    </location>
</feature>
<proteinExistence type="inferred from homology"/>
<keyword evidence="4" id="KW-0560">Oxidoreductase</keyword>
<dbReference type="GO" id="GO:0033573">
    <property type="term" value="C:high-affinity iron permease complex"/>
    <property type="evidence" value="ECO:0007669"/>
    <property type="project" value="TreeGrafter"/>
</dbReference>
<dbReference type="PANTHER" id="PTHR11709">
    <property type="entry name" value="MULTI-COPPER OXIDASE"/>
    <property type="match status" value="1"/>
</dbReference>
<evidence type="ECO:0000256" key="4">
    <source>
        <dbReference type="ARBA" id="ARBA00023002"/>
    </source>
</evidence>
<feature type="signal peptide" evidence="8">
    <location>
        <begin position="1"/>
        <end position="19"/>
    </location>
</feature>
<keyword evidence="7" id="KW-0812">Transmembrane</keyword>
<keyword evidence="7" id="KW-0472">Membrane</keyword>
<dbReference type="RefSeq" id="XP_025361119.1">
    <property type="nucleotide sequence ID" value="XM_025508652.1"/>
</dbReference>
<name>A0A316UML0_9BASI</name>
<protein>
    <submittedName>
        <fullName evidence="12">Putative Fer1-iron transport multicopper oxidase</fullName>
    </submittedName>
</protein>
<feature type="domain" description="Plastocyanin-like" evidence="11">
    <location>
        <begin position="33"/>
        <end position="154"/>
    </location>
</feature>
<dbReference type="STRING" id="1569628.A0A316UML0"/>
<dbReference type="EMBL" id="KZ819671">
    <property type="protein sequence ID" value="PWN26507.1"/>
    <property type="molecule type" value="Genomic_DNA"/>
</dbReference>
<dbReference type="GeneID" id="37030475"/>
<dbReference type="SUPFAM" id="SSF49503">
    <property type="entry name" value="Cupredoxins"/>
    <property type="match status" value="3"/>
</dbReference>
<reference evidence="12 13" key="1">
    <citation type="journal article" date="2018" name="Mol. Biol. Evol.">
        <title>Broad Genomic Sampling Reveals a Smut Pathogenic Ancestry of the Fungal Clade Ustilaginomycotina.</title>
        <authorList>
            <person name="Kijpornyongpan T."/>
            <person name="Mondo S.J."/>
            <person name="Barry K."/>
            <person name="Sandor L."/>
            <person name="Lee J."/>
            <person name="Lipzen A."/>
            <person name="Pangilinan J."/>
            <person name="LaButti K."/>
            <person name="Hainaut M."/>
            <person name="Henrissat B."/>
            <person name="Grigoriev I.V."/>
            <person name="Spatafora J.W."/>
            <person name="Aime M.C."/>
        </authorList>
    </citation>
    <scope>NUCLEOTIDE SEQUENCE [LARGE SCALE GENOMIC DNA]</scope>
    <source>
        <strain evidence="12 13">MCA 5214</strain>
    </source>
</reference>
<feature type="chain" id="PRO_5016325505" evidence="8">
    <location>
        <begin position="20"/>
        <end position="615"/>
    </location>
</feature>
<dbReference type="GO" id="GO:0010106">
    <property type="term" value="P:cellular response to iron ion starvation"/>
    <property type="evidence" value="ECO:0007669"/>
    <property type="project" value="TreeGrafter"/>
</dbReference>
<keyword evidence="7" id="KW-1133">Transmembrane helix</keyword>
<accession>A0A316UML0</accession>
<dbReference type="Pfam" id="PF00394">
    <property type="entry name" value="Cu-oxidase"/>
    <property type="match status" value="1"/>
</dbReference>
<evidence type="ECO:0000256" key="8">
    <source>
        <dbReference type="SAM" id="SignalP"/>
    </source>
</evidence>
<dbReference type="GO" id="GO:0005507">
    <property type="term" value="F:copper ion binding"/>
    <property type="evidence" value="ECO:0007669"/>
    <property type="project" value="InterPro"/>
</dbReference>
<evidence type="ECO:0000256" key="2">
    <source>
        <dbReference type="ARBA" id="ARBA00022723"/>
    </source>
</evidence>
<dbReference type="InterPro" id="IPR033138">
    <property type="entry name" value="Cu_oxidase_CS"/>
</dbReference>
<evidence type="ECO:0000256" key="6">
    <source>
        <dbReference type="ARBA" id="ARBA00023180"/>
    </source>
</evidence>
<dbReference type="AlphaFoldDB" id="A0A316UML0"/>
<dbReference type="InterPro" id="IPR002355">
    <property type="entry name" value="Cu_oxidase_Cu_BS"/>
</dbReference>
<dbReference type="GO" id="GO:0004322">
    <property type="term" value="F:ferroxidase activity"/>
    <property type="evidence" value="ECO:0007669"/>
    <property type="project" value="TreeGrafter"/>
</dbReference>
<gene>
    <name evidence="12" type="ORF">BDZ90DRAFT_265121</name>
</gene>
<evidence type="ECO:0000256" key="1">
    <source>
        <dbReference type="ARBA" id="ARBA00010609"/>
    </source>
</evidence>
<dbReference type="PROSITE" id="PS00080">
    <property type="entry name" value="MULTICOPPER_OXIDASE2"/>
    <property type="match status" value="1"/>
</dbReference>
<evidence type="ECO:0000256" key="5">
    <source>
        <dbReference type="ARBA" id="ARBA00023008"/>
    </source>
</evidence>
<organism evidence="12 13">
    <name type="scientific">Jaminaea rosea</name>
    <dbReference type="NCBI Taxonomy" id="1569628"/>
    <lineage>
        <taxon>Eukaryota</taxon>
        <taxon>Fungi</taxon>
        <taxon>Dikarya</taxon>
        <taxon>Basidiomycota</taxon>
        <taxon>Ustilaginomycotina</taxon>
        <taxon>Exobasidiomycetes</taxon>
        <taxon>Microstromatales</taxon>
        <taxon>Microstromatales incertae sedis</taxon>
        <taxon>Jaminaea</taxon>
    </lineage>
</organism>
<evidence type="ECO:0000259" key="10">
    <source>
        <dbReference type="Pfam" id="PF07731"/>
    </source>
</evidence>
<evidence type="ECO:0000259" key="9">
    <source>
        <dbReference type="Pfam" id="PF00394"/>
    </source>
</evidence>
<dbReference type="InterPro" id="IPR044130">
    <property type="entry name" value="CuRO_2_Fet3-like"/>
</dbReference>
<dbReference type="PROSITE" id="PS00079">
    <property type="entry name" value="MULTICOPPER_OXIDASE1"/>
    <property type="match status" value="1"/>
</dbReference>
<keyword evidence="2" id="KW-0479">Metal-binding</keyword>
<evidence type="ECO:0000313" key="13">
    <source>
        <dbReference type="Proteomes" id="UP000245884"/>
    </source>
</evidence>
<dbReference type="InterPro" id="IPR001117">
    <property type="entry name" value="Cu-oxidase_2nd"/>
</dbReference>
<comment type="similarity">
    <text evidence="1">Belongs to the multicopper oxidase family.</text>
</comment>
<dbReference type="CDD" id="cd13877">
    <property type="entry name" value="CuRO_2_Fet3p_like"/>
    <property type="match status" value="1"/>
</dbReference>
<dbReference type="InterPro" id="IPR011706">
    <property type="entry name" value="Cu-oxidase_C"/>
</dbReference>